<keyword evidence="1" id="KW-0812">Transmembrane</keyword>
<sequence>MKRYSTLSAIIGGIFLVGFLLFILPANIPGSGILVFLIYIVGGFTATYLSKTNKAIFGFYEGLAGSIFGYLPVILIFRSVTSIVIILMIINPILGFLGGYIAKSLRLHLNTENNQDSNN</sequence>
<dbReference type="RefSeq" id="WP_223791310.1">
    <property type="nucleotide sequence ID" value="NZ_JAIOUQ010000007.1"/>
</dbReference>
<gene>
    <name evidence="2" type="ORF">K8N75_06660</name>
</gene>
<dbReference type="AlphaFoldDB" id="A0A8T5UYC1"/>
<evidence type="ECO:0008006" key="4">
    <source>
        <dbReference type="Google" id="ProtNLM"/>
    </source>
</evidence>
<dbReference type="EMBL" id="JAIOUQ010000007">
    <property type="protein sequence ID" value="MBZ2165719.1"/>
    <property type="molecule type" value="Genomic_DNA"/>
</dbReference>
<evidence type="ECO:0000313" key="2">
    <source>
        <dbReference type="EMBL" id="MBZ2165719.1"/>
    </source>
</evidence>
<keyword evidence="1" id="KW-0472">Membrane</keyword>
<comment type="caution">
    <text evidence="2">The sequence shown here is derived from an EMBL/GenBank/DDBJ whole genome shotgun (WGS) entry which is preliminary data.</text>
</comment>
<feature type="transmembrane region" description="Helical" evidence="1">
    <location>
        <begin position="57"/>
        <end position="77"/>
    </location>
</feature>
<accession>A0A8T5UYC1</accession>
<proteinExistence type="predicted"/>
<protein>
    <recommendedName>
        <fullName evidence="4">DUF5518 domain-containing protein</fullName>
    </recommendedName>
</protein>
<feature type="transmembrane region" description="Helical" evidence="1">
    <location>
        <begin position="32"/>
        <end position="50"/>
    </location>
</feature>
<reference evidence="3" key="1">
    <citation type="journal article" date="2022" name="Microbiol. Resour. Announc.">
        <title>Draft Genome Sequence of a Methanogenic Archaeon from West Spitsbergen Permafrost.</title>
        <authorList>
            <person name="Trubitsyn V."/>
            <person name="Rivkina E."/>
            <person name="Shcherbakova V."/>
        </authorList>
    </citation>
    <scope>NUCLEOTIDE SEQUENCE [LARGE SCALE GENOMIC DNA]</scope>
    <source>
        <strain evidence="3">VT</strain>
    </source>
</reference>
<keyword evidence="3" id="KW-1185">Reference proteome</keyword>
<feature type="transmembrane region" description="Helical" evidence="1">
    <location>
        <begin position="7"/>
        <end position="26"/>
    </location>
</feature>
<evidence type="ECO:0000256" key="1">
    <source>
        <dbReference type="SAM" id="Phobius"/>
    </source>
</evidence>
<evidence type="ECO:0000313" key="3">
    <source>
        <dbReference type="Proteomes" id="UP000825933"/>
    </source>
</evidence>
<name>A0A8T5UYC1_9EURY</name>
<feature type="transmembrane region" description="Helical" evidence="1">
    <location>
        <begin position="83"/>
        <end position="102"/>
    </location>
</feature>
<dbReference type="Proteomes" id="UP000825933">
    <property type="component" value="Unassembled WGS sequence"/>
</dbReference>
<organism evidence="2 3">
    <name type="scientific">Methanobacterium spitsbergense</name>
    <dbReference type="NCBI Taxonomy" id="2874285"/>
    <lineage>
        <taxon>Archaea</taxon>
        <taxon>Methanobacteriati</taxon>
        <taxon>Methanobacteriota</taxon>
        <taxon>Methanomada group</taxon>
        <taxon>Methanobacteria</taxon>
        <taxon>Methanobacteriales</taxon>
        <taxon>Methanobacteriaceae</taxon>
        <taxon>Methanobacterium</taxon>
    </lineage>
</organism>
<keyword evidence="1" id="KW-1133">Transmembrane helix</keyword>